<dbReference type="EMBL" id="AYSN01000036">
    <property type="protein sequence ID" value="ETO38381.1"/>
    <property type="molecule type" value="Genomic_DNA"/>
</dbReference>
<evidence type="ECO:0000313" key="2">
    <source>
        <dbReference type="Proteomes" id="UP000019481"/>
    </source>
</evidence>
<sequence length="43" mass="4681">MTLDFLNITFYNTIVRCLGVAQLVARQNGVLEVAGSNPVTQTI</sequence>
<protein>
    <submittedName>
        <fullName evidence="1">Uncharacterized protein</fullName>
    </submittedName>
</protein>
<gene>
    <name evidence="1" type="ORF">V518_1479</name>
</gene>
<comment type="caution">
    <text evidence="1">The sequence shown here is derived from an EMBL/GenBank/DDBJ whole genome shotgun (WGS) entry which is preliminary data.</text>
</comment>
<dbReference type="AlphaFoldDB" id="W9EB34"/>
<name>W9EB34_9THEO</name>
<organism evidence="1 2">
    <name type="scientific">Thermoanaerobacterium aotearoense SCUT27</name>
    <dbReference type="NCBI Taxonomy" id="1421016"/>
    <lineage>
        <taxon>Bacteria</taxon>
        <taxon>Bacillati</taxon>
        <taxon>Bacillota</taxon>
        <taxon>Clostridia</taxon>
        <taxon>Thermoanaerobacterales</taxon>
        <taxon>Thermoanaerobacteraceae</taxon>
        <taxon>Thermoanaerobacterium</taxon>
    </lineage>
</organism>
<accession>W9EB34</accession>
<reference evidence="1 2" key="1">
    <citation type="journal article" date="2014" name="Genome Announc.">
        <title>Draft Genome Sequence of an Anaerobic, Thermophilic Bacterium, Thermoanaerobacterium aotearoense SCUT27, Isolated from a Hot Spring in China.</title>
        <authorList>
            <person name="Ai H."/>
            <person name="Zhang J."/>
            <person name="Yang M."/>
            <person name="Yu P."/>
            <person name="Li S."/>
            <person name="Zhu M."/>
            <person name="Dong H."/>
            <person name="Wang S."/>
            <person name="Wang J."/>
        </authorList>
    </citation>
    <scope>NUCLEOTIDE SEQUENCE [LARGE SCALE GENOMIC DNA]</scope>
    <source>
        <strain evidence="1 2">SCUT27</strain>
    </source>
</reference>
<evidence type="ECO:0000313" key="1">
    <source>
        <dbReference type="EMBL" id="ETO38381.1"/>
    </source>
</evidence>
<keyword evidence="2" id="KW-1185">Reference proteome</keyword>
<dbReference type="Proteomes" id="UP000019481">
    <property type="component" value="Unassembled WGS sequence"/>
</dbReference>
<proteinExistence type="predicted"/>